<dbReference type="PANTHER" id="PTHR34853">
    <property type="match status" value="1"/>
</dbReference>
<dbReference type="eggNOG" id="COG1073">
    <property type="taxonomic scope" value="Bacteria"/>
</dbReference>
<accession>H0R3A1</accession>
<comment type="caution">
    <text evidence="1">The sequence shown here is derived from an EMBL/GenBank/DDBJ whole genome shotgun (WGS) entry which is preliminary data.</text>
</comment>
<evidence type="ECO:0008006" key="3">
    <source>
        <dbReference type="Google" id="ProtNLM"/>
    </source>
</evidence>
<dbReference type="AlphaFoldDB" id="H0R3A1"/>
<dbReference type="Gene3D" id="3.40.50.1820">
    <property type="entry name" value="alpha/beta hydrolase"/>
    <property type="match status" value="1"/>
</dbReference>
<keyword evidence="2" id="KW-1185">Reference proteome</keyword>
<proteinExistence type="predicted"/>
<evidence type="ECO:0000313" key="1">
    <source>
        <dbReference type="EMBL" id="GAB19552.1"/>
    </source>
</evidence>
<dbReference type="Gene3D" id="1.10.260.130">
    <property type="match status" value="1"/>
</dbReference>
<sequence>MATLTSVASIADAAPRAAAGTVISSNEITAQPNSRIVNAQRVIAMTYLSEGPHGHLVPVRGSVSIPARPAAGWRLVAFGHGTTGLGDRCTTTDRMGSKVDGKGVFDDWFGQWLGSGYVFATTEYAGIGGPGVHAYSDGKVAGKNLLDAARAARVIVQKYTGQTLGSGVVTVGGSQGGQTSLWAGRQAHTYAPELKNVGTVAQSVPTEIAAMVSVIRPGIPPVPVPDYVTYVSYILAGVKVARPDVDVDSYLTPLGKRVVENAKTLCYPNQGRATKGLGVGQLVSRPLAQGNLIEAIRQITSVPNSGYRAPILIYQGIYDPVVPVPFTDDFVGLLRHNNKVSVDYRKVPTAHGLESSVETQALRWANSLRWPAG</sequence>
<dbReference type="STRING" id="1077974.GOEFS_091_00450"/>
<dbReference type="GO" id="GO:0016042">
    <property type="term" value="P:lipid catabolic process"/>
    <property type="evidence" value="ECO:0007669"/>
    <property type="project" value="InterPro"/>
</dbReference>
<name>H0R3A1_9ACTN</name>
<protein>
    <recommendedName>
        <fullName evidence="3">Lipase</fullName>
    </recommendedName>
</protein>
<dbReference type="Proteomes" id="UP000035034">
    <property type="component" value="Unassembled WGS sequence"/>
</dbReference>
<dbReference type="SUPFAM" id="SSF53474">
    <property type="entry name" value="alpha/beta-Hydrolases"/>
    <property type="match status" value="1"/>
</dbReference>
<gene>
    <name evidence="1" type="ORF">GOEFS_091_00450</name>
</gene>
<dbReference type="InterPro" id="IPR029058">
    <property type="entry name" value="AB_hydrolase_fold"/>
</dbReference>
<dbReference type="InterPro" id="IPR005152">
    <property type="entry name" value="Lipase_secreted"/>
</dbReference>
<evidence type="ECO:0000313" key="2">
    <source>
        <dbReference type="Proteomes" id="UP000035034"/>
    </source>
</evidence>
<reference evidence="1 2" key="1">
    <citation type="submission" date="2011-12" db="EMBL/GenBank/DDBJ databases">
        <title>Whole genome shotgun sequence of Gordonia effusa NBRC 100432.</title>
        <authorList>
            <person name="Yoshida I."/>
            <person name="Takarada H."/>
            <person name="Hosoyama A."/>
            <person name="Tsuchikane K."/>
            <person name="Katsumata H."/>
            <person name="Yamazaki S."/>
            <person name="Fujita N."/>
        </authorList>
    </citation>
    <scope>NUCLEOTIDE SEQUENCE [LARGE SCALE GENOMIC DNA]</scope>
    <source>
        <strain evidence="1 2">NBRC 100432</strain>
    </source>
</reference>
<dbReference type="Pfam" id="PF03583">
    <property type="entry name" value="LIP"/>
    <property type="match status" value="1"/>
</dbReference>
<dbReference type="GO" id="GO:0004806">
    <property type="term" value="F:triacylglycerol lipase activity"/>
    <property type="evidence" value="ECO:0007669"/>
    <property type="project" value="InterPro"/>
</dbReference>
<dbReference type="PIRSF" id="PIRSF029171">
    <property type="entry name" value="Esterase_LipA"/>
    <property type="match status" value="1"/>
</dbReference>
<dbReference type="EMBL" id="BAEH01000091">
    <property type="protein sequence ID" value="GAB19552.1"/>
    <property type="molecule type" value="Genomic_DNA"/>
</dbReference>
<dbReference type="PANTHER" id="PTHR34853:SF1">
    <property type="entry name" value="LIPASE 5"/>
    <property type="match status" value="1"/>
</dbReference>
<organism evidence="1 2">
    <name type="scientific">Gordonia effusa NBRC 100432</name>
    <dbReference type="NCBI Taxonomy" id="1077974"/>
    <lineage>
        <taxon>Bacteria</taxon>
        <taxon>Bacillati</taxon>
        <taxon>Actinomycetota</taxon>
        <taxon>Actinomycetes</taxon>
        <taxon>Mycobacteriales</taxon>
        <taxon>Gordoniaceae</taxon>
        <taxon>Gordonia</taxon>
    </lineage>
</organism>